<evidence type="ECO:0000256" key="1">
    <source>
        <dbReference type="SAM" id="MobiDB-lite"/>
    </source>
</evidence>
<dbReference type="GO" id="GO:0007165">
    <property type="term" value="P:signal transduction"/>
    <property type="evidence" value="ECO:0007669"/>
    <property type="project" value="InterPro"/>
</dbReference>
<keyword evidence="3" id="KW-1185">Reference proteome</keyword>
<dbReference type="GeneID" id="122133059"/>
<dbReference type="Proteomes" id="UP000515152">
    <property type="component" value="Chromosome 8"/>
</dbReference>
<feature type="compositionally biased region" description="Polar residues" evidence="1">
    <location>
        <begin position="1"/>
        <end position="13"/>
    </location>
</feature>
<dbReference type="Pfam" id="PF06484">
    <property type="entry name" value="Ten_N"/>
    <property type="match status" value="1"/>
</dbReference>
<organism evidence="3 4">
    <name type="scientific">Clupea harengus</name>
    <name type="common">Atlantic herring</name>
    <dbReference type="NCBI Taxonomy" id="7950"/>
    <lineage>
        <taxon>Eukaryota</taxon>
        <taxon>Metazoa</taxon>
        <taxon>Chordata</taxon>
        <taxon>Craniata</taxon>
        <taxon>Vertebrata</taxon>
        <taxon>Euteleostomi</taxon>
        <taxon>Actinopterygii</taxon>
        <taxon>Neopterygii</taxon>
        <taxon>Teleostei</taxon>
        <taxon>Clupei</taxon>
        <taxon>Clupeiformes</taxon>
        <taxon>Clupeoidei</taxon>
        <taxon>Clupeidae</taxon>
        <taxon>Clupea</taxon>
    </lineage>
</organism>
<proteinExistence type="predicted"/>
<dbReference type="KEGG" id="char:122133059"/>
<dbReference type="AlphaFoldDB" id="A0A8M1KRM0"/>
<feature type="compositionally biased region" description="Basic and acidic residues" evidence="1">
    <location>
        <begin position="44"/>
        <end position="54"/>
    </location>
</feature>
<evidence type="ECO:0000313" key="3">
    <source>
        <dbReference type="Proteomes" id="UP000515152"/>
    </source>
</evidence>
<reference evidence="4" key="1">
    <citation type="submission" date="2025-08" db="UniProtKB">
        <authorList>
            <consortium name="RefSeq"/>
        </authorList>
    </citation>
    <scope>IDENTIFICATION</scope>
</reference>
<protein>
    <submittedName>
        <fullName evidence="4">Teneurin-1-like</fullName>
    </submittedName>
</protein>
<feature type="compositionally biased region" description="Basic and acidic residues" evidence="1">
    <location>
        <begin position="140"/>
        <end position="149"/>
    </location>
</feature>
<feature type="domain" description="Teneurin N-terminal" evidence="2">
    <location>
        <begin position="94"/>
        <end position="172"/>
    </location>
</feature>
<name>A0A8M1KRM0_CLUHA</name>
<dbReference type="PROSITE" id="PS51361">
    <property type="entry name" value="TENEURIN_N"/>
    <property type="match status" value="1"/>
</dbReference>
<dbReference type="InterPro" id="IPR009471">
    <property type="entry name" value="Ten_N"/>
</dbReference>
<dbReference type="OrthoDB" id="9932339at2759"/>
<dbReference type="GO" id="GO:0016020">
    <property type="term" value="C:membrane"/>
    <property type="evidence" value="ECO:0007669"/>
    <property type="project" value="InterPro"/>
</dbReference>
<feature type="compositionally biased region" description="Polar residues" evidence="1">
    <location>
        <begin position="125"/>
        <end position="138"/>
    </location>
</feature>
<accession>A0A8M1KRM0</accession>
<feature type="region of interest" description="Disordered" evidence="1">
    <location>
        <begin position="1"/>
        <end position="153"/>
    </location>
</feature>
<sequence>MNQMNSKPYQSLSRARPDMELRYSSSSEESEEGTDRLQQPYSHTHADYSHDRRLAYNSHRVKRKTSQQPNADEDFLHAPSSQRPYAGGVSVCGGSDPDTDPEGPASPDHALHLWMQEVKSEHGSGLSSRANSILSLTDTEQERKSDMDNGKTPLLSSHIQVNVHMETYTYIK</sequence>
<gene>
    <name evidence="4" type="primary">LOC122133059</name>
</gene>
<evidence type="ECO:0000313" key="4">
    <source>
        <dbReference type="RefSeq" id="XP_042564314.1"/>
    </source>
</evidence>
<evidence type="ECO:0000259" key="2">
    <source>
        <dbReference type="PROSITE" id="PS51361"/>
    </source>
</evidence>
<dbReference type="RefSeq" id="XP_042564314.1">
    <property type="nucleotide sequence ID" value="XM_042708380.1"/>
</dbReference>